<accession>A0A4Q8K3Q8</accession>
<reference evidence="2" key="1">
    <citation type="submission" date="2017-05" db="EMBL/GenBank/DDBJ databases">
        <authorList>
            <person name="QRISCLOUD D."/>
        </authorList>
    </citation>
    <scope>NUCLEOTIDE SEQUENCE</scope>
</reference>
<evidence type="ECO:0000313" key="2">
    <source>
        <dbReference type="EMBL" id="SNX33210.1"/>
    </source>
</evidence>
<sequence length="76" mass="8479">MKLFVIFVCIGLSVLVKGDSEIEVGEMEPVGEEERGCAGSWKSCTKDSDCCQGYTCKCRRVGFMAYDCECRMYPLS</sequence>
<feature type="signal peptide" evidence="1">
    <location>
        <begin position="1"/>
        <end position="18"/>
    </location>
</feature>
<dbReference type="EMBL" id="HAHH01000052">
    <property type="protein sequence ID" value="SNX33210.1"/>
    <property type="molecule type" value="Transcribed_RNA"/>
</dbReference>
<feature type="chain" id="PRO_5020223456" evidence="1">
    <location>
        <begin position="19"/>
        <end position="76"/>
    </location>
</feature>
<dbReference type="AlphaFoldDB" id="A0A4Q8K3Q8"/>
<name>A0A4Q8K3Q8_DEISU</name>
<organism evidence="2">
    <name type="scientific">Deinopis subrufa</name>
    <name type="common">Rufous net-casting spider</name>
    <dbReference type="NCBI Taxonomy" id="1905329"/>
    <lineage>
        <taxon>Eukaryota</taxon>
        <taxon>Metazoa</taxon>
        <taxon>Ecdysozoa</taxon>
        <taxon>Arthropoda</taxon>
        <taxon>Chelicerata</taxon>
        <taxon>Arachnida</taxon>
        <taxon>Araneae</taxon>
        <taxon>Araneomorphae</taxon>
        <taxon>Entelegynae</taxon>
        <taxon>Deinopoidea</taxon>
        <taxon>Deinopidae</taxon>
        <taxon>Deinopis</taxon>
    </lineage>
</organism>
<keyword evidence="1" id="KW-0732">Signal</keyword>
<protein>
    <submittedName>
        <fullName evidence="2">U45-Deinotoxin-Dsu1a_1</fullName>
    </submittedName>
</protein>
<evidence type="ECO:0000256" key="1">
    <source>
        <dbReference type="SAM" id="SignalP"/>
    </source>
</evidence>
<proteinExistence type="predicted"/>
<reference evidence="2" key="2">
    <citation type="submission" date="2019-05" db="EMBL/GenBank/DDBJ databases">
        <title>Unravelling the molecular evolution of spider venoms.</title>
        <authorList>
            <person name="Pineda S."/>
        </authorList>
    </citation>
    <scope>NUCLEOTIDE SEQUENCE</scope>
</reference>